<keyword evidence="5" id="KW-0963">Cytoplasm</keyword>
<feature type="domain" description="DALR anticodon binding" evidence="14">
    <location>
        <begin position="460"/>
        <end position="578"/>
    </location>
</feature>
<dbReference type="SUPFAM" id="SSF52374">
    <property type="entry name" value="Nucleotidylyl transferase"/>
    <property type="match status" value="1"/>
</dbReference>
<accession>A0AA35T056</accession>
<dbReference type="PROSITE" id="PS00178">
    <property type="entry name" value="AA_TRNA_LIGASE_I"/>
    <property type="match status" value="1"/>
</dbReference>
<evidence type="ECO:0000313" key="17">
    <source>
        <dbReference type="Proteomes" id="UP001174909"/>
    </source>
</evidence>
<evidence type="ECO:0000256" key="11">
    <source>
        <dbReference type="ARBA" id="ARBA00033033"/>
    </source>
</evidence>
<dbReference type="PRINTS" id="PR01038">
    <property type="entry name" value="TRNASYNTHARG"/>
</dbReference>
<dbReference type="InterPro" id="IPR014729">
    <property type="entry name" value="Rossmann-like_a/b/a_fold"/>
</dbReference>
<proteinExistence type="inferred from homology"/>
<sequence>MKSKIQELLKQSVNALVEAGTVSEASVPAAIPVDSARRAGQGDYATGVALSMARPNGLKPAELASMIQDHLPAADFLDKTEVAGPGFINFFLSDIALTDVVAEILEKGNDYGAGDIDNPDRILLEFVSANPTGPLHVGHGRGVAFGDALARLLRVAGHHVDTEYYVNDLGRQMDILCASVWIRYLQLHDKDVTLPVGAYQGEYIMDCAKAFREQVDAEFANLESDPPDVENDDKDLVLTKLISWCRQSLGNDDFNTLRRFVLTEMVEMIRDDLKILGVVHDEWFFESRLLEQGDVEHAVSQLQEQGFLYQSEGATWFRSSEFGDEKDRVLVRSNGELTYFASDIAYHLDKLNRDYNYVINIWGADHHGYIARMMAALQAAGEDSNRLKILLVQFATLYRASVKIPMSTRAGEFVTLRELVEETGKDAARFFYVLRKSEQHLDFDLDLAKEESSENPVYYVQYAHARICSVFRQMSERGIARTEKGNLSLLASETELGLTKSLVKYPEVIQNAASSYEPHQVAYYLRDVATEFHSFYNKERILDCEPSLRSARLDLIDAVRQVLANGLNALGVSTPESM</sequence>
<evidence type="ECO:0000256" key="9">
    <source>
        <dbReference type="ARBA" id="ARBA00022917"/>
    </source>
</evidence>
<dbReference type="SMART" id="SM00836">
    <property type="entry name" value="DALR_1"/>
    <property type="match status" value="1"/>
</dbReference>
<dbReference type="PANTHER" id="PTHR11956:SF5">
    <property type="entry name" value="ARGININE--TRNA LIGASE, CYTOPLASMIC"/>
    <property type="match status" value="1"/>
</dbReference>
<evidence type="ECO:0000259" key="15">
    <source>
        <dbReference type="SMART" id="SM01016"/>
    </source>
</evidence>
<evidence type="ECO:0000313" key="16">
    <source>
        <dbReference type="EMBL" id="CAI8038266.1"/>
    </source>
</evidence>
<evidence type="ECO:0000256" key="2">
    <source>
        <dbReference type="ARBA" id="ARBA00005594"/>
    </source>
</evidence>
<keyword evidence="17" id="KW-1185">Reference proteome</keyword>
<feature type="domain" description="Arginyl tRNA synthetase N-terminal" evidence="15">
    <location>
        <begin position="3"/>
        <end position="92"/>
    </location>
</feature>
<evidence type="ECO:0000256" key="7">
    <source>
        <dbReference type="ARBA" id="ARBA00022741"/>
    </source>
</evidence>
<gene>
    <name evidence="16" type="ORF">GBAR_LOCUS21330</name>
</gene>
<evidence type="ECO:0000256" key="3">
    <source>
        <dbReference type="ARBA" id="ARBA00011245"/>
    </source>
</evidence>
<dbReference type="Gene3D" id="1.10.730.10">
    <property type="entry name" value="Isoleucyl-tRNA Synthetase, Domain 1"/>
    <property type="match status" value="1"/>
</dbReference>
<dbReference type="InterPro" id="IPR009080">
    <property type="entry name" value="tRNAsynth_Ia_anticodon-bd"/>
</dbReference>
<evidence type="ECO:0000256" key="6">
    <source>
        <dbReference type="ARBA" id="ARBA00022598"/>
    </source>
</evidence>
<organism evidence="16 17">
    <name type="scientific">Geodia barretti</name>
    <name type="common">Barrett's horny sponge</name>
    <dbReference type="NCBI Taxonomy" id="519541"/>
    <lineage>
        <taxon>Eukaryota</taxon>
        <taxon>Metazoa</taxon>
        <taxon>Porifera</taxon>
        <taxon>Demospongiae</taxon>
        <taxon>Heteroscleromorpha</taxon>
        <taxon>Tetractinellida</taxon>
        <taxon>Astrophorina</taxon>
        <taxon>Geodiidae</taxon>
        <taxon>Geodia</taxon>
    </lineage>
</organism>
<dbReference type="Gene3D" id="3.30.1360.70">
    <property type="entry name" value="Arginyl tRNA synthetase N-terminal domain"/>
    <property type="match status" value="1"/>
</dbReference>
<dbReference type="Proteomes" id="UP001174909">
    <property type="component" value="Unassembled WGS sequence"/>
</dbReference>
<evidence type="ECO:0000256" key="10">
    <source>
        <dbReference type="ARBA" id="ARBA00023146"/>
    </source>
</evidence>
<dbReference type="CDD" id="cd07956">
    <property type="entry name" value="Anticodon_Ia_Arg"/>
    <property type="match status" value="1"/>
</dbReference>
<dbReference type="SUPFAM" id="SSF47323">
    <property type="entry name" value="Anticodon-binding domain of a subclass of class I aminoacyl-tRNA synthetases"/>
    <property type="match status" value="1"/>
</dbReference>
<dbReference type="FunFam" id="1.10.730.10:FF:000008">
    <property type="entry name" value="Arginine--tRNA ligase"/>
    <property type="match status" value="1"/>
</dbReference>
<dbReference type="EMBL" id="CASHTH010002987">
    <property type="protein sequence ID" value="CAI8038266.1"/>
    <property type="molecule type" value="Genomic_DNA"/>
</dbReference>
<dbReference type="InterPro" id="IPR001278">
    <property type="entry name" value="Arg-tRNA-ligase"/>
</dbReference>
<keyword evidence="8 13" id="KW-0067">ATP-binding</keyword>
<dbReference type="InterPro" id="IPR001412">
    <property type="entry name" value="aa-tRNA-synth_I_CS"/>
</dbReference>
<dbReference type="SUPFAM" id="SSF55190">
    <property type="entry name" value="Arginyl-tRNA synthetase (ArgRS), N-terminal 'additional' domain"/>
    <property type="match status" value="1"/>
</dbReference>
<keyword evidence="6 13" id="KW-0436">Ligase</keyword>
<evidence type="ECO:0000256" key="1">
    <source>
        <dbReference type="ARBA" id="ARBA00004496"/>
    </source>
</evidence>
<dbReference type="SMART" id="SM01016">
    <property type="entry name" value="Arg_tRNA_synt_N"/>
    <property type="match status" value="1"/>
</dbReference>
<protein>
    <recommendedName>
        <fullName evidence="4">arginine--tRNA ligase</fullName>
        <ecNumber evidence="4">6.1.1.19</ecNumber>
    </recommendedName>
    <alternativeName>
        <fullName evidence="11">Arginyl-tRNA synthetase</fullName>
    </alternativeName>
</protein>
<dbReference type="NCBIfam" id="TIGR00456">
    <property type="entry name" value="argS"/>
    <property type="match status" value="1"/>
</dbReference>
<reference evidence="16" key="1">
    <citation type="submission" date="2023-03" db="EMBL/GenBank/DDBJ databases">
        <authorList>
            <person name="Steffen K."/>
            <person name="Cardenas P."/>
        </authorList>
    </citation>
    <scope>NUCLEOTIDE SEQUENCE</scope>
</reference>
<dbReference type="GO" id="GO:0006420">
    <property type="term" value="P:arginyl-tRNA aminoacylation"/>
    <property type="evidence" value="ECO:0007669"/>
    <property type="project" value="InterPro"/>
</dbReference>
<comment type="similarity">
    <text evidence="2 13">Belongs to the class-I aminoacyl-tRNA synthetase family.</text>
</comment>
<dbReference type="Pfam" id="PF00750">
    <property type="entry name" value="tRNA-synt_1d"/>
    <property type="match status" value="1"/>
</dbReference>
<comment type="caution">
    <text evidence="16">The sequence shown here is derived from an EMBL/GenBank/DDBJ whole genome shotgun (WGS) entry which is preliminary data.</text>
</comment>
<evidence type="ECO:0000256" key="12">
    <source>
        <dbReference type="ARBA" id="ARBA00049339"/>
    </source>
</evidence>
<keyword evidence="10 13" id="KW-0030">Aminoacyl-tRNA synthetase</keyword>
<name>A0AA35T056_GEOBA</name>
<dbReference type="CDD" id="cd00671">
    <property type="entry name" value="ArgRS_core"/>
    <property type="match status" value="1"/>
</dbReference>
<evidence type="ECO:0000256" key="13">
    <source>
        <dbReference type="RuleBase" id="RU363038"/>
    </source>
</evidence>
<dbReference type="EC" id="6.1.1.19" evidence="4"/>
<comment type="subunit">
    <text evidence="3">Monomer.</text>
</comment>
<dbReference type="InterPro" id="IPR005148">
    <property type="entry name" value="Arg-tRNA-synth_N"/>
</dbReference>
<evidence type="ECO:0000256" key="5">
    <source>
        <dbReference type="ARBA" id="ARBA00022490"/>
    </source>
</evidence>
<dbReference type="PANTHER" id="PTHR11956">
    <property type="entry name" value="ARGINYL-TRNA SYNTHETASE"/>
    <property type="match status" value="1"/>
</dbReference>
<dbReference type="FunFam" id="3.40.50.620:FF:000062">
    <property type="entry name" value="Arginine--tRNA ligase"/>
    <property type="match status" value="1"/>
</dbReference>
<keyword evidence="7 13" id="KW-0547">Nucleotide-binding</keyword>
<dbReference type="Gene3D" id="3.40.50.620">
    <property type="entry name" value="HUPs"/>
    <property type="match status" value="1"/>
</dbReference>
<evidence type="ECO:0000256" key="4">
    <source>
        <dbReference type="ARBA" id="ARBA00012837"/>
    </source>
</evidence>
<evidence type="ECO:0000256" key="8">
    <source>
        <dbReference type="ARBA" id="ARBA00022840"/>
    </source>
</evidence>
<dbReference type="InterPro" id="IPR035684">
    <property type="entry name" value="ArgRS_core"/>
</dbReference>
<evidence type="ECO:0000259" key="14">
    <source>
        <dbReference type="SMART" id="SM00836"/>
    </source>
</evidence>
<dbReference type="InterPro" id="IPR008909">
    <property type="entry name" value="DALR_anticod-bd"/>
</dbReference>
<dbReference type="GO" id="GO:0004814">
    <property type="term" value="F:arginine-tRNA ligase activity"/>
    <property type="evidence" value="ECO:0007669"/>
    <property type="project" value="UniProtKB-EC"/>
</dbReference>
<dbReference type="Pfam" id="PF03485">
    <property type="entry name" value="Arg_tRNA_synt_N"/>
    <property type="match status" value="1"/>
</dbReference>
<dbReference type="InterPro" id="IPR036695">
    <property type="entry name" value="Arg-tRNA-synth_N_sf"/>
</dbReference>
<comment type="catalytic activity">
    <reaction evidence="12">
        <text>tRNA(Arg) + L-arginine + ATP = L-arginyl-tRNA(Arg) + AMP + diphosphate</text>
        <dbReference type="Rhea" id="RHEA:20301"/>
        <dbReference type="Rhea" id="RHEA-COMP:9658"/>
        <dbReference type="Rhea" id="RHEA-COMP:9673"/>
        <dbReference type="ChEBI" id="CHEBI:30616"/>
        <dbReference type="ChEBI" id="CHEBI:32682"/>
        <dbReference type="ChEBI" id="CHEBI:33019"/>
        <dbReference type="ChEBI" id="CHEBI:78442"/>
        <dbReference type="ChEBI" id="CHEBI:78513"/>
        <dbReference type="ChEBI" id="CHEBI:456215"/>
        <dbReference type="EC" id="6.1.1.19"/>
    </reaction>
</comment>
<dbReference type="GO" id="GO:0005737">
    <property type="term" value="C:cytoplasm"/>
    <property type="evidence" value="ECO:0007669"/>
    <property type="project" value="UniProtKB-SubCell"/>
</dbReference>
<comment type="subcellular location">
    <subcellularLocation>
        <location evidence="1">Cytoplasm</location>
    </subcellularLocation>
</comment>
<dbReference type="Pfam" id="PF05746">
    <property type="entry name" value="DALR_1"/>
    <property type="match status" value="1"/>
</dbReference>
<dbReference type="GO" id="GO:0005524">
    <property type="term" value="F:ATP binding"/>
    <property type="evidence" value="ECO:0007669"/>
    <property type="project" value="UniProtKB-KW"/>
</dbReference>
<keyword evidence="9 13" id="KW-0648">Protein biosynthesis</keyword>
<dbReference type="AlphaFoldDB" id="A0AA35T056"/>
<dbReference type="HAMAP" id="MF_00123">
    <property type="entry name" value="Arg_tRNA_synth"/>
    <property type="match status" value="1"/>
</dbReference>